<dbReference type="OrthoDB" id="447251at2759"/>
<dbReference type="InterPro" id="IPR035965">
    <property type="entry name" value="PAS-like_dom_sf"/>
</dbReference>
<dbReference type="InterPro" id="IPR000700">
    <property type="entry name" value="PAS-assoc_C"/>
</dbReference>
<accession>A0A8H8TXE3</accession>
<feature type="region of interest" description="Disordered" evidence="4">
    <location>
        <begin position="609"/>
        <end position="635"/>
    </location>
</feature>
<keyword evidence="1" id="KW-0285">Flavoprotein</keyword>
<dbReference type="PROSITE" id="PS50113">
    <property type="entry name" value="PAC"/>
    <property type="match status" value="1"/>
</dbReference>
<dbReference type="PANTHER" id="PTHR47429:SF9">
    <property type="entry name" value="PAS DOMAIN-CONTAINING PROTEIN"/>
    <property type="match status" value="1"/>
</dbReference>
<dbReference type="Gene3D" id="3.30.450.20">
    <property type="entry name" value="PAS domain"/>
    <property type="match status" value="1"/>
</dbReference>
<comment type="caution">
    <text evidence="6">The sequence shown here is derived from an EMBL/GenBank/DDBJ whole genome shotgun (WGS) entry which is preliminary data.</text>
</comment>
<dbReference type="AlphaFoldDB" id="A0A8H8TXE3"/>
<evidence type="ECO:0000313" key="7">
    <source>
        <dbReference type="Proteomes" id="UP000431533"/>
    </source>
</evidence>
<feature type="domain" description="PAC" evidence="5">
    <location>
        <begin position="354"/>
        <end position="406"/>
    </location>
</feature>
<reference evidence="6 7" key="1">
    <citation type="submission" date="2018-05" db="EMBL/GenBank/DDBJ databases">
        <title>Genome sequencing and assembly of the regulated plant pathogen Lachnellula willkommii and related sister species for the development of diagnostic species identification markers.</title>
        <authorList>
            <person name="Giroux E."/>
            <person name="Bilodeau G."/>
        </authorList>
    </citation>
    <scope>NUCLEOTIDE SEQUENCE [LARGE SCALE GENOMIC DNA]</scope>
    <source>
        <strain evidence="6 7">CBS 185.66</strain>
    </source>
</reference>
<feature type="compositionally biased region" description="Polar residues" evidence="4">
    <location>
        <begin position="73"/>
        <end position="93"/>
    </location>
</feature>
<evidence type="ECO:0000256" key="3">
    <source>
        <dbReference type="ARBA" id="ARBA00022991"/>
    </source>
</evidence>
<dbReference type="EMBL" id="QGMH01000140">
    <property type="protein sequence ID" value="TVY24220.1"/>
    <property type="molecule type" value="Genomic_DNA"/>
</dbReference>
<dbReference type="RefSeq" id="XP_031003008.1">
    <property type="nucleotide sequence ID" value="XM_031152090.1"/>
</dbReference>
<dbReference type="Proteomes" id="UP000431533">
    <property type="component" value="Unassembled WGS sequence"/>
</dbReference>
<keyword evidence="2" id="KW-0288">FMN</keyword>
<evidence type="ECO:0000259" key="5">
    <source>
        <dbReference type="PROSITE" id="PS50113"/>
    </source>
</evidence>
<evidence type="ECO:0000256" key="1">
    <source>
        <dbReference type="ARBA" id="ARBA00022630"/>
    </source>
</evidence>
<dbReference type="InterPro" id="IPR000014">
    <property type="entry name" value="PAS"/>
</dbReference>
<feature type="compositionally biased region" description="Basic and acidic residues" evidence="4">
    <location>
        <begin position="41"/>
        <end position="72"/>
    </location>
</feature>
<dbReference type="PANTHER" id="PTHR47429">
    <property type="entry name" value="PROTEIN TWIN LOV 1"/>
    <property type="match status" value="1"/>
</dbReference>
<dbReference type="SUPFAM" id="SSF55785">
    <property type="entry name" value="PYP-like sensor domain (PAS domain)"/>
    <property type="match status" value="1"/>
</dbReference>
<keyword evidence="3" id="KW-0157">Chromophore</keyword>
<feature type="region of interest" description="Disordered" evidence="4">
    <location>
        <begin position="1"/>
        <end position="93"/>
    </location>
</feature>
<feature type="region of interest" description="Disordered" evidence="4">
    <location>
        <begin position="117"/>
        <end position="140"/>
    </location>
</feature>
<protein>
    <submittedName>
        <fullName evidence="6">Phototropin-2</fullName>
    </submittedName>
</protein>
<proteinExistence type="predicted"/>
<sequence length="677" mass="75961">MAAEIRNIPFHKPDAYRASPTSQSFDEPLRPGSSHIRTIKAQKESREPLEFPERVSKEYRTRTEIDSPRDSSDNPAPSTFGSEPFSQADSASTYQTSIGTPLLPLQQKGQDERDHLEPLGEEDIDPGSFDLVAPPDVGPTQYSLETRSEQLFSTEHLQVIFNDPSLLLRFSAFLSASRASSVPILVYYLDAIKALKAISYSNAIAEALEPIDGFDFTSSTAKSTLNEDLEQKAKQAFDAMVREDLPAYIAHLYIQTVSVSIQKRITGTLPPHLREASEGLAEVFCLTDPSRPDNPIVFASEATYILPEFHRTTQYGMSYVIGRNCRFLQGPKTSQHSVRRLRDTLLAGKEHYEVFLNYDISRRDGSPFMNLLMMAPLCDSRGTIRYFIGAQVDVSGLVKECSDMESLHRLVIQSDNDEEMKRKGELPVESPKDEFQELSGMLNLQELNTVRRFGGKMHKETEEEHLDTSPLAANWNKPRLLINDSPDASKVYSPRSRVSGKLTGIYENYLLVRPYPSLRILFASPTLRVPGILQSPFMARIGGSNRVRDELTQAFADGRGVTAKVRWVTKQDNEGRNRWIHCTPLQGSNGSIGVWMVVIVDEETSEKRYKMAPPVDPTTRSSRAPTPFDMQEDTSLRDFALKNGGRSREPTLRNQSSVISQHTVDLEGDGSLYSLRI</sequence>
<name>A0A8H8TXE3_9HELO</name>
<evidence type="ECO:0000313" key="6">
    <source>
        <dbReference type="EMBL" id="TVY24220.1"/>
    </source>
</evidence>
<gene>
    <name evidence="6" type="primary">PHOT2</name>
    <name evidence="6" type="ORF">LHYA1_G007159</name>
</gene>
<dbReference type="GO" id="GO:0005634">
    <property type="term" value="C:nucleus"/>
    <property type="evidence" value="ECO:0007669"/>
    <property type="project" value="TreeGrafter"/>
</dbReference>
<evidence type="ECO:0000256" key="2">
    <source>
        <dbReference type="ARBA" id="ARBA00022643"/>
    </source>
</evidence>
<dbReference type="Pfam" id="PF13426">
    <property type="entry name" value="PAS_9"/>
    <property type="match status" value="1"/>
</dbReference>
<organism evidence="6 7">
    <name type="scientific">Lachnellula hyalina</name>
    <dbReference type="NCBI Taxonomy" id="1316788"/>
    <lineage>
        <taxon>Eukaryota</taxon>
        <taxon>Fungi</taxon>
        <taxon>Dikarya</taxon>
        <taxon>Ascomycota</taxon>
        <taxon>Pezizomycotina</taxon>
        <taxon>Leotiomycetes</taxon>
        <taxon>Helotiales</taxon>
        <taxon>Lachnaceae</taxon>
        <taxon>Lachnellula</taxon>
    </lineage>
</organism>
<dbReference type="GeneID" id="41987357"/>
<evidence type="ECO:0000256" key="4">
    <source>
        <dbReference type="SAM" id="MobiDB-lite"/>
    </source>
</evidence>
<keyword evidence="7" id="KW-1185">Reference proteome</keyword>